<dbReference type="GO" id="GO:0004672">
    <property type="term" value="F:protein kinase activity"/>
    <property type="evidence" value="ECO:0007669"/>
    <property type="project" value="InterPro"/>
</dbReference>
<proteinExistence type="predicted"/>
<dbReference type="InterPro" id="IPR011009">
    <property type="entry name" value="Kinase-like_dom_sf"/>
</dbReference>
<dbReference type="PROSITE" id="PS50011">
    <property type="entry name" value="PROTEIN_KINASE_DOM"/>
    <property type="match status" value="1"/>
</dbReference>
<feature type="domain" description="Protein kinase" evidence="1">
    <location>
        <begin position="1"/>
        <end position="156"/>
    </location>
</feature>
<dbReference type="Pfam" id="PF00069">
    <property type="entry name" value="Pkinase"/>
    <property type="match status" value="1"/>
</dbReference>
<protein>
    <recommendedName>
        <fullName evidence="1">Protein kinase domain-containing protein</fullName>
    </recommendedName>
</protein>
<evidence type="ECO:0000313" key="3">
    <source>
        <dbReference type="Proteomes" id="UP000268162"/>
    </source>
</evidence>
<keyword evidence="3" id="KW-1185">Reference proteome</keyword>
<dbReference type="AlphaFoldDB" id="A0A4P9ZLU5"/>
<name>A0A4P9ZLU5_9FUNG</name>
<gene>
    <name evidence="2" type="ORF">BJ085DRAFT_22526</name>
</gene>
<evidence type="ECO:0000259" key="1">
    <source>
        <dbReference type="PROSITE" id="PS50011"/>
    </source>
</evidence>
<dbReference type="EMBL" id="ML003270">
    <property type="protein sequence ID" value="RKP34284.1"/>
    <property type="molecule type" value="Genomic_DNA"/>
</dbReference>
<evidence type="ECO:0000313" key="2">
    <source>
        <dbReference type="EMBL" id="RKP34284.1"/>
    </source>
</evidence>
<dbReference type="SUPFAM" id="SSF56112">
    <property type="entry name" value="Protein kinase-like (PK-like)"/>
    <property type="match status" value="1"/>
</dbReference>
<reference evidence="3" key="1">
    <citation type="journal article" date="2018" name="Nat. Microbiol.">
        <title>Leveraging single-cell genomics to expand the fungal tree of life.</title>
        <authorList>
            <person name="Ahrendt S.R."/>
            <person name="Quandt C.A."/>
            <person name="Ciobanu D."/>
            <person name="Clum A."/>
            <person name="Salamov A."/>
            <person name="Andreopoulos B."/>
            <person name="Cheng J.F."/>
            <person name="Woyke T."/>
            <person name="Pelin A."/>
            <person name="Henrissat B."/>
            <person name="Reynolds N.K."/>
            <person name="Benny G.L."/>
            <person name="Smith M.E."/>
            <person name="James T.Y."/>
            <person name="Grigoriev I.V."/>
        </authorList>
    </citation>
    <scope>NUCLEOTIDE SEQUENCE [LARGE SCALE GENOMIC DNA]</scope>
    <source>
        <strain evidence="3">RSA 468</strain>
    </source>
</reference>
<feature type="non-terminal residue" evidence="2">
    <location>
        <position position="1"/>
    </location>
</feature>
<organism evidence="2 3">
    <name type="scientific">Dimargaris cristalligena</name>
    <dbReference type="NCBI Taxonomy" id="215637"/>
    <lineage>
        <taxon>Eukaryota</taxon>
        <taxon>Fungi</taxon>
        <taxon>Fungi incertae sedis</taxon>
        <taxon>Zoopagomycota</taxon>
        <taxon>Kickxellomycotina</taxon>
        <taxon>Dimargaritomycetes</taxon>
        <taxon>Dimargaritales</taxon>
        <taxon>Dimargaritaceae</taxon>
        <taxon>Dimargaris</taxon>
    </lineage>
</organism>
<dbReference type="GO" id="GO:0005524">
    <property type="term" value="F:ATP binding"/>
    <property type="evidence" value="ECO:0007669"/>
    <property type="project" value="InterPro"/>
</dbReference>
<dbReference type="Proteomes" id="UP000268162">
    <property type="component" value="Unassembled WGS sequence"/>
</dbReference>
<accession>A0A4P9ZLU5</accession>
<dbReference type="InterPro" id="IPR000719">
    <property type="entry name" value="Prot_kinase_dom"/>
</dbReference>
<dbReference type="Gene3D" id="1.10.510.10">
    <property type="entry name" value="Transferase(Phosphotransferase) domain 1"/>
    <property type="match status" value="1"/>
</dbReference>
<sequence>GCCVKENCLRGICLIRYQSTLRQKIAQNKYINCDLVIINIVSAANHLHSIRYIHNDFNPNNIMIDNASQQTIVIDLDLCKLIGTPRTRKCGTEGYEKVSGIAKCENGRYSISQIIKFIRNHVYLETGKQDQKRESVIRWTIVTIAAIQHPPPIAAG</sequence>